<organism evidence="5 6">
    <name type="scientific">Colocasia esculenta</name>
    <name type="common">Wild taro</name>
    <name type="synonym">Arum esculentum</name>
    <dbReference type="NCBI Taxonomy" id="4460"/>
    <lineage>
        <taxon>Eukaryota</taxon>
        <taxon>Viridiplantae</taxon>
        <taxon>Streptophyta</taxon>
        <taxon>Embryophyta</taxon>
        <taxon>Tracheophyta</taxon>
        <taxon>Spermatophyta</taxon>
        <taxon>Magnoliopsida</taxon>
        <taxon>Liliopsida</taxon>
        <taxon>Araceae</taxon>
        <taxon>Aroideae</taxon>
        <taxon>Colocasieae</taxon>
        <taxon>Colocasia</taxon>
    </lineage>
</organism>
<comment type="similarity">
    <text evidence="1">Belongs to the peptidase C19 family.</text>
</comment>
<dbReference type="GO" id="GO:0004843">
    <property type="term" value="F:cysteine-type deubiquitinase activity"/>
    <property type="evidence" value="ECO:0007669"/>
    <property type="project" value="InterPro"/>
</dbReference>
<feature type="compositionally biased region" description="Polar residues" evidence="2">
    <location>
        <begin position="127"/>
        <end position="175"/>
    </location>
</feature>
<dbReference type="InterPro" id="IPR038765">
    <property type="entry name" value="Papain-like_cys_pep_sf"/>
</dbReference>
<feature type="region of interest" description="Disordered" evidence="2">
    <location>
        <begin position="256"/>
        <end position="275"/>
    </location>
</feature>
<evidence type="ECO:0000259" key="4">
    <source>
        <dbReference type="PROSITE" id="PS50235"/>
    </source>
</evidence>
<dbReference type="InterPro" id="IPR018200">
    <property type="entry name" value="USP_CS"/>
</dbReference>
<dbReference type="PROSITE" id="PS50235">
    <property type="entry name" value="USP_3"/>
    <property type="match status" value="1"/>
</dbReference>
<dbReference type="AlphaFoldDB" id="A0A843WWU8"/>
<dbReference type="InterPro" id="IPR050164">
    <property type="entry name" value="Peptidase_C19"/>
</dbReference>
<evidence type="ECO:0000313" key="5">
    <source>
        <dbReference type="EMBL" id="MQM08424.1"/>
    </source>
</evidence>
<feature type="region of interest" description="Disordered" evidence="2">
    <location>
        <begin position="118"/>
        <end position="175"/>
    </location>
</feature>
<feature type="compositionally biased region" description="Polar residues" evidence="2">
    <location>
        <begin position="261"/>
        <end position="275"/>
    </location>
</feature>
<dbReference type="EMBL" id="NMUH01004116">
    <property type="protein sequence ID" value="MQM08424.1"/>
    <property type="molecule type" value="Genomic_DNA"/>
</dbReference>
<dbReference type="GO" id="GO:0005829">
    <property type="term" value="C:cytosol"/>
    <property type="evidence" value="ECO:0007669"/>
    <property type="project" value="TreeGrafter"/>
</dbReference>
<sequence>MPSLQVVLLGLPGALQLVLLFFVPAFVFVVRRKWRLAATRREEIRRLVLLASEEAARAEIEATYEYRNRLGYEHSLASAAAQPVQIVKPVCAVCYSPTTTRCSRCKAIVHWRQGHKDECHPPKVDIQPTTPESSSDLSTQQVESSNLCDSKSVTSDANSNETTNQERPVSSSSSYLSTILNEEDDLKAKHMVNMPDRKCSSNSPELSPSSIHSTHTVPSGDGASVHDASTQDNPARHEETCGPADVNFANISEVSKRKLNKSSPSECIGTNTSVDDISSLNNLKEKTSGRCTEEVGCQSGSSLGRSLNDVNDYIVSKPTGNHAEYREPKSECSGHTDSTSSGVSAKEVVSSHANIPKQVHRDILSRNVVLKVGDASMGGFNVSASDFNGINNTELPPKPRATGSVPIAASLDEKSSSNSGRSVSRSASVKVVHASSVHPQDSGTASSISNGSYDLKTSVQRAVQQFKHSKISRNCHQMLFPYDIFVKLYNEKVEMRPSGLINCGNSCYANVVLQCLAFTRPLTSYLLQGLHTKSCPKKEWCFTCEFESLVLKAKQGQSPLSPVNIISQIQSIGSHLGPGREEDAHEFLRYAIDTMQSVCLKEHGLDSATRFAEETTLMQLTFGGYLRSKIKCMRCQSKSERTERMMDLTVEIHGDVATLDEALARFTMTEILDGENKYQCSRCKSYEKAKKRLKILEAPNVLTVVLKRFQSGKFGKLNKAVRFPEFLNLVKYMSGTSDKSPIYRLYAVVVHLDVMNAAFSGHYVCYVMNATGKWYKIDDSTVCLNPQPLLYIFSVSIWIYATFNSDVGLEAAFQSNY</sequence>
<dbReference type="Gene3D" id="3.90.70.10">
    <property type="entry name" value="Cysteine proteinases"/>
    <property type="match status" value="1"/>
</dbReference>
<keyword evidence="3" id="KW-0472">Membrane</keyword>
<evidence type="ECO:0000256" key="1">
    <source>
        <dbReference type="ARBA" id="ARBA00009085"/>
    </source>
</evidence>
<dbReference type="PANTHER" id="PTHR24006:SF874">
    <property type="entry name" value="UBIQUITIN CARBOXYL-TERMINAL HYDROLASE 16"/>
    <property type="match status" value="1"/>
</dbReference>
<name>A0A843WWU8_COLES</name>
<feature type="region of interest" description="Disordered" evidence="2">
    <location>
        <begin position="194"/>
        <end position="242"/>
    </location>
</feature>
<feature type="transmembrane region" description="Helical" evidence="3">
    <location>
        <begin position="6"/>
        <end position="30"/>
    </location>
</feature>
<accession>A0A843WWU8</accession>
<comment type="caution">
    <text evidence="5">The sequence shown here is derived from an EMBL/GenBank/DDBJ whole genome shotgun (WGS) entry which is preliminary data.</text>
</comment>
<dbReference type="GO" id="GO:0016579">
    <property type="term" value="P:protein deubiquitination"/>
    <property type="evidence" value="ECO:0007669"/>
    <property type="project" value="InterPro"/>
</dbReference>
<dbReference type="InterPro" id="IPR001394">
    <property type="entry name" value="Peptidase_C19_UCH"/>
</dbReference>
<dbReference type="FunFam" id="3.90.70.10:FF:000026">
    <property type="entry name" value="Ubiquitin carboxyl-terminal hydrolase 15"/>
    <property type="match status" value="1"/>
</dbReference>
<keyword evidence="3" id="KW-1133">Transmembrane helix</keyword>
<evidence type="ECO:0000313" key="6">
    <source>
        <dbReference type="Proteomes" id="UP000652761"/>
    </source>
</evidence>
<feature type="compositionally biased region" description="Basic and acidic residues" evidence="2">
    <location>
        <begin position="323"/>
        <end position="334"/>
    </location>
</feature>
<reference evidence="5" key="1">
    <citation type="submission" date="2017-07" db="EMBL/GenBank/DDBJ databases">
        <title>Taro Niue Genome Assembly and Annotation.</title>
        <authorList>
            <person name="Atibalentja N."/>
            <person name="Keating K."/>
            <person name="Fields C.J."/>
        </authorList>
    </citation>
    <scope>NUCLEOTIDE SEQUENCE</scope>
    <source>
        <strain evidence="5">Niue_2</strain>
        <tissue evidence="5">Leaf</tissue>
    </source>
</reference>
<feature type="compositionally biased region" description="Low complexity" evidence="2">
    <location>
        <begin position="200"/>
        <end position="213"/>
    </location>
</feature>
<dbReference type="Proteomes" id="UP000652761">
    <property type="component" value="Unassembled WGS sequence"/>
</dbReference>
<evidence type="ECO:0000256" key="3">
    <source>
        <dbReference type="SAM" id="Phobius"/>
    </source>
</evidence>
<proteinExistence type="inferred from homology"/>
<dbReference type="PROSITE" id="PS00972">
    <property type="entry name" value="USP_1"/>
    <property type="match status" value="1"/>
</dbReference>
<dbReference type="InterPro" id="IPR028889">
    <property type="entry name" value="USP"/>
</dbReference>
<dbReference type="SUPFAM" id="SSF54001">
    <property type="entry name" value="Cysteine proteinases"/>
    <property type="match status" value="1"/>
</dbReference>
<evidence type="ECO:0000256" key="2">
    <source>
        <dbReference type="SAM" id="MobiDB-lite"/>
    </source>
</evidence>
<dbReference type="PANTHER" id="PTHR24006">
    <property type="entry name" value="UBIQUITIN CARBOXYL-TERMINAL HYDROLASE"/>
    <property type="match status" value="1"/>
</dbReference>
<protein>
    <recommendedName>
        <fullName evidence="4">USP domain-containing protein</fullName>
    </recommendedName>
</protein>
<dbReference type="Pfam" id="PF00443">
    <property type="entry name" value="UCH"/>
    <property type="match status" value="1"/>
</dbReference>
<dbReference type="OrthoDB" id="420187at2759"/>
<feature type="domain" description="USP" evidence="4">
    <location>
        <begin position="498"/>
        <end position="803"/>
    </location>
</feature>
<keyword evidence="3" id="KW-0812">Transmembrane</keyword>
<feature type="region of interest" description="Disordered" evidence="2">
    <location>
        <begin position="314"/>
        <end position="342"/>
    </location>
</feature>
<dbReference type="GO" id="GO:0005634">
    <property type="term" value="C:nucleus"/>
    <property type="evidence" value="ECO:0007669"/>
    <property type="project" value="TreeGrafter"/>
</dbReference>
<keyword evidence="6" id="KW-1185">Reference proteome</keyword>
<gene>
    <name evidence="5" type="ORF">Taro_041277</name>
</gene>